<proteinExistence type="predicted"/>
<evidence type="ECO:0000256" key="6">
    <source>
        <dbReference type="SAM" id="Phobius"/>
    </source>
</evidence>
<keyword evidence="2" id="KW-1003">Cell membrane</keyword>
<evidence type="ECO:0000256" key="4">
    <source>
        <dbReference type="ARBA" id="ARBA00022989"/>
    </source>
</evidence>
<feature type="transmembrane region" description="Helical" evidence="6">
    <location>
        <begin position="250"/>
        <end position="270"/>
    </location>
</feature>
<dbReference type="RefSeq" id="WP_387408443.1">
    <property type="nucleotide sequence ID" value="NZ_JBIASD010000001.1"/>
</dbReference>
<feature type="transmembrane region" description="Helical" evidence="6">
    <location>
        <begin position="99"/>
        <end position="126"/>
    </location>
</feature>
<dbReference type="InterPro" id="IPR036259">
    <property type="entry name" value="MFS_trans_sf"/>
</dbReference>
<accession>A0ABW6SH74</accession>
<keyword evidence="4 6" id="KW-1133">Transmembrane helix</keyword>
<dbReference type="Gene3D" id="1.20.1250.20">
    <property type="entry name" value="MFS general substrate transporter like domains"/>
    <property type="match status" value="1"/>
</dbReference>
<evidence type="ECO:0000313" key="8">
    <source>
        <dbReference type="EMBL" id="MFF3664325.1"/>
    </source>
</evidence>
<dbReference type="SUPFAM" id="SSF103473">
    <property type="entry name" value="MFS general substrate transporter"/>
    <property type="match status" value="1"/>
</dbReference>
<organism evidence="8 9">
    <name type="scientific">Microtetraspora malaysiensis</name>
    <dbReference type="NCBI Taxonomy" id="161358"/>
    <lineage>
        <taxon>Bacteria</taxon>
        <taxon>Bacillati</taxon>
        <taxon>Actinomycetota</taxon>
        <taxon>Actinomycetes</taxon>
        <taxon>Streptosporangiales</taxon>
        <taxon>Streptosporangiaceae</taxon>
        <taxon>Microtetraspora</taxon>
    </lineage>
</organism>
<dbReference type="EMBL" id="JBIASD010000001">
    <property type="protein sequence ID" value="MFF3664325.1"/>
    <property type="molecule type" value="Genomic_DNA"/>
</dbReference>
<evidence type="ECO:0000259" key="7">
    <source>
        <dbReference type="PROSITE" id="PS50850"/>
    </source>
</evidence>
<feature type="transmembrane region" description="Helical" evidence="6">
    <location>
        <begin position="138"/>
        <end position="158"/>
    </location>
</feature>
<comment type="caution">
    <text evidence="8">The sequence shown here is derived from an EMBL/GenBank/DDBJ whole genome shotgun (WGS) entry which is preliminary data.</text>
</comment>
<feature type="transmembrane region" description="Helical" evidence="6">
    <location>
        <begin position="7"/>
        <end position="32"/>
    </location>
</feature>
<reference evidence="8 9" key="1">
    <citation type="submission" date="2024-10" db="EMBL/GenBank/DDBJ databases">
        <title>The Natural Products Discovery Center: Release of the First 8490 Sequenced Strains for Exploring Actinobacteria Biosynthetic Diversity.</title>
        <authorList>
            <person name="Kalkreuter E."/>
            <person name="Kautsar S.A."/>
            <person name="Yang D."/>
            <person name="Bader C.D."/>
            <person name="Teijaro C.N."/>
            <person name="Fluegel L."/>
            <person name="Davis C.M."/>
            <person name="Simpson J.R."/>
            <person name="Lauterbach L."/>
            <person name="Steele A.D."/>
            <person name="Gui C."/>
            <person name="Meng S."/>
            <person name="Li G."/>
            <person name="Viehrig K."/>
            <person name="Ye F."/>
            <person name="Su P."/>
            <person name="Kiefer A.F."/>
            <person name="Nichols A."/>
            <person name="Cepeda A.J."/>
            <person name="Yan W."/>
            <person name="Fan B."/>
            <person name="Jiang Y."/>
            <person name="Adhikari A."/>
            <person name="Zheng C.-J."/>
            <person name="Schuster L."/>
            <person name="Cowan T.M."/>
            <person name="Smanski M.J."/>
            <person name="Chevrette M.G."/>
            <person name="De Carvalho L.P.S."/>
            <person name="Shen B."/>
        </authorList>
    </citation>
    <scope>NUCLEOTIDE SEQUENCE [LARGE SCALE GENOMIC DNA]</scope>
    <source>
        <strain evidence="8 9">NPDC002173</strain>
    </source>
</reference>
<dbReference type="Pfam" id="PF07690">
    <property type="entry name" value="MFS_1"/>
    <property type="match status" value="1"/>
</dbReference>
<dbReference type="PANTHER" id="PTHR23513">
    <property type="entry name" value="INTEGRAL MEMBRANE EFFLUX PROTEIN-RELATED"/>
    <property type="match status" value="1"/>
</dbReference>
<feature type="domain" description="Major facilitator superfamily (MFS) profile" evidence="7">
    <location>
        <begin position="1"/>
        <end position="394"/>
    </location>
</feature>
<protein>
    <submittedName>
        <fullName evidence="8">MFS transporter</fullName>
    </submittedName>
</protein>
<dbReference type="CDD" id="cd06173">
    <property type="entry name" value="MFS_MefA_like"/>
    <property type="match status" value="1"/>
</dbReference>
<keyword evidence="3 6" id="KW-0812">Transmembrane</keyword>
<feature type="transmembrane region" description="Helical" evidence="6">
    <location>
        <begin position="303"/>
        <end position="323"/>
    </location>
</feature>
<name>A0ABW6SH74_9ACTN</name>
<dbReference type="PROSITE" id="PS50850">
    <property type="entry name" value="MFS"/>
    <property type="match status" value="1"/>
</dbReference>
<keyword evidence="5 6" id="KW-0472">Membrane</keyword>
<feature type="transmembrane region" description="Helical" evidence="6">
    <location>
        <begin position="218"/>
        <end position="238"/>
    </location>
</feature>
<sequence>MRRDRGFTIFLIAQTLSVAGDMFTAVAIPLLALKATGSVLQMGLLTGLSGVASVIMGLFAGVVADRLDRRTVLIVCDVARAVLYGLIPIVWLFAPQVWLLYVIVPLGAVFGMTFQVTYVTVVPALVDPDRITEANGRLSASYAVAGVAGPVLAGVVAGAFGPSIAIGVDAGSFAVSALGLCLVRPRPRGDRGPAPAMSGLAGFLDGVRFLWRHPVLRSLTVLLSFFIFVTTGLTDITIYHLKEDLGQTDAVVGTVLAVASAGTIAASALVGRARRKFGFGPCWIGAQTLGGIAVISLGMAGRVTVVAVMMTAFLFATTIAGICSMSLRQEVTPDHLLGRVTSAFWTVHYALGPVGAAVLTAAAEGYGASAVYLAAGAGCLLVAGAAAFTPVRQRWAPEAA</sequence>
<keyword evidence="9" id="KW-1185">Reference proteome</keyword>
<evidence type="ECO:0000256" key="2">
    <source>
        <dbReference type="ARBA" id="ARBA00022475"/>
    </source>
</evidence>
<feature type="transmembrane region" description="Helical" evidence="6">
    <location>
        <begin position="343"/>
        <end position="363"/>
    </location>
</feature>
<evidence type="ECO:0000313" key="9">
    <source>
        <dbReference type="Proteomes" id="UP001602013"/>
    </source>
</evidence>
<gene>
    <name evidence="8" type="ORF">ACFYXI_01935</name>
</gene>
<feature type="transmembrane region" description="Helical" evidence="6">
    <location>
        <begin position="369"/>
        <end position="388"/>
    </location>
</feature>
<evidence type="ECO:0000256" key="5">
    <source>
        <dbReference type="ARBA" id="ARBA00023136"/>
    </source>
</evidence>
<feature type="transmembrane region" description="Helical" evidence="6">
    <location>
        <begin position="71"/>
        <end position="93"/>
    </location>
</feature>
<feature type="transmembrane region" description="Helical" evidence="6">
    <location>
        <begin position="164"/>
        <end position="183"/>
    </location>
</feature>
<evidence type="ECO:0000256" key="1">
    <source>
        <dbReference type="ARBA" id="ARBA00004651"/>
    </source>
</evidence>
<evidence type="ECO:0000256" key="3">
    <source>
        <dbReference type="ARBA" id="ARBA00022692"/>
    </source>
</evidence>
<dbReference type="Proteomes" id="UP001602013">
    <property type="component" value="Unassembled WGS sequence"/>
</dbReference>
<feature type="transmembrane region" description="Helical" evidence="6">
    <location>
        <begin position="44"/>
        <end position="64"/>
    </location>
</feature>
<feature type="transmembrane region" description="Helical" evidence="6">
    <location>
        <begin position="277"/>
        <end position="297"/>
    </location>
</feature>
<comment type="subcellular location">
    <subcellularLocation>
        <location evidence="1">Cell membrane</location>
        <topology evidence="1">Multi-pass membrane protein</topology>
    </subcellularLocation>
</comment>
<dbReference type="PANTHER" id="PTHR23513:SF6">
    <property type="entry name" value="MAJOR FACILITATOR SUPERFAMILY ASSOCIATED DOMAIN-CONTAINING PROTEIN"/>
    <property type="match status" value="1"/>
</dbReference>
<dbReference type="InterPro" id="IPR020846">
    <property type="entry name" value="MFS_dom"/>
</dbReference>
<dbReference type="InterPro" id="IPR011701">
    <property type="entry name" value="MFS"/>
</dbReference>